<evidence type="ECO:0000256" key="1">
    <source>
        <dbReference type="ARBA" id="ARBA00001164"/>
    </source>
</evidence>
<dbReference type="FunFam" id="3.20.20.70:FF:000075">
    <property type="entry name" value="Tryptophan biosynthesis protein TRP1"/>
    <property type="match status" value="1"/>
</dbReference>
<keyword evidence="9 10" id="KW-0413">Isomerase</keyword>
<dbReference type="GO" id="GO:0004640">
    <property type="term" value="F:phosphoribosylanthranilate isomerase activity"/>
    <property type="evidence" value="ECO:0007669"/>
    <property type="project" value="UniProtKB-UniRule"/>
</dbReference>
<evidence type="ECO:0000256" key="3">
    <source>
        <dbReference type="ARBA" id="ARBA00007571"/>
    </source>
</evidence>
<comment type="similarity">
    <text evidence="3 10">Belongs to the TrpF family.</text>
</comment>
<dbReference type="InterPro" id="IPR011060">
    <property type="entry name" value="RibuloseP-bd_barrel"/>
</dbReference>
<evidence type="ECO:0000256" key="7">
    <source>
        <dbReference type="ARBA" id="ARBA00022822"/>
    </source>
</evidence>
<dbReference type="OrthoDB" id="9786954at2"/>
<dbReference type="InterPro" id="IPR013785">
    <property type="entry name" value="Aldolase_TIM"/>
</dbReference>
<protein>
    <recommendedName>
        <fullName evidence="5 10">N-(5'-phosphoribosyl)anthranilate isomerase</fullName>
        <shortName evidence="10">PRAI</shortName>
        <ecNumber evidence="4 10">5.3.1.24</ecNumber>
    </recommendedName>
</protein>
<keyword evidence="13" id="KW-1185">Reference proteome</keyword>
<evidence type="ECO:0000313" key="12">
    <source>
        <dbReference type="EMBL" id="TGG95386.1"/>
    </source>
</evidence>
<keyword evidence="8 10" id="KW-0057">Aromatic amino acid biosynthesis</keyword>
<dbReference type="EMBL" id="SRMF01000001">
    <property type="protein sequence ID" value="TGG95386.1"/>
    <property type="molecule type" value="Genomic_DNA"/>
</dbReference>
<keyword evidence="6 10" id="KW-0028">Amino-acid biosynthesis</keyword>
<dbReference type="NCBIfam" id="NF002299">
    <property type="entry name" value="PRK01222.1-6"/>
    <property type="match status" value="1"/>
</dbReference>
<dbReference type="Pfam" id="PF00697">
    <property type="entry name" value="PRAI"/>
    <property type="match status" value="1"/>
</dbReference>
<dbReference type="SUPFAM" id="SSF51366">
    <property type="entry name" value="Ribulose-phoshate binding barrel"/>
    <property type="match status" value="1"/>
</dbReference>
<dbReference type="HAMAP" id="MF_00135">
    <property type="entry name" value="PRAI"/>
    <property type="match status" value="1"/>
</dbReference>
<gene>
    <name evidence="10" type="primary">trpF</name>
    <name evidence="12" type="ORF">E4656_02890</name>
</gene>
<evidence type="ECO:0000256" key="6">
    <source>
        <dbReference type="ARBA" id="ARBA00022605"/>
    </source>
</evidence>
<dbReference type="AlphaFoldDB" id="A0A4Z0WI06"/>
<dbReference type="PANTHER" id="PTHR42894:SF1">
    <property type="entry name" value="N-(5'-PHOSPHORIBOSYL)ANTHRANILATE ISOMERASE"/>
    <property type="match status" value="1"/>
</dbReference>
<dbReference type="PANTHER" id="PTHR42894">
    <property type="entry name" value="N-(5'-PHOSPHORIBOSYL)ANTHRANILATE ISOMERASE"/>
    <property type="match status" value="1"/>
</dbReference>
<dbReference type="GO" id="GO:0000162">
    <property type="term" value="P:L-tryptophan biosynthetic process"/>
    <property type="evidence" value="ECO:0007669"/>
    <property type="project" value="UniProtKB-UniRule"/>
</dbReference>
<reference evidence="12 13" key="1">
    <citation type="submission" date="2019-04" db="EMBL/GenBank/DDBJ databases">
        <title>Natronospirillum operosus gen. nov., sp. nov., a haloalkaliphilic satellite isolated from decaying biomass of laboratory culture of cyanobacterium Geitlerinema sp. and proposal of Natronospirillaceae fam. nov. and Saccharospirillaceae fam. nov.</title>
        <authorList>
            <person name="Kevbrin V."/>
            <person name="Boltyanskaya Y."/>
            <person name="Koziaeva V."/>
            <person name="Grouzdev D.S."/>
            <person name="Park M."/>
            <person name="Cho J."/>
        </authorList>
    </citation>
    <scope>NUCLEOTIDE SEQUENCE [LARGE SCALE GENOMIC DNA]</scope>
    <source>
        <strain evidence="12 13">G-116</strain>
    </source>
</reference>
<sequence>MTRPTRIKLCGLRRSEHIRLAAELGADAAGLVFWPHSSRAVSIDQAAELAAAAPPFLSLTGLFVDPTVQAVEAVLDRVALDCLQFHGNESNEFCRQFGRPWIKGVRMHPEAEVEQVLTEWPDARGLLLDAWHPEQPGGTGLTFDWQRIPAGWRERIVLAGGLTPDNVGAAIRAIRPWGVDVSGGIEYAGQKGEKDSALMAAFVAAVREEDEKHD</sequence>
<name>A0A4Z0WI06_9GAMM</name>
<comment type="catalytic activity">
    <reaction evidence="1 10">
        <text>N-(5-phospho-beta-D-ribosyl)anthranilate = 1-(2-carboxyphenylamino)-1-deoxy-D-ribulose 5-phosphate</text>
        <dbReference type="Rhea" id="RHEA:21540"/>
        <dbReference type="ChEBI" id="CHEBI:18277"/>
        <dbReference type="ChEBI" id="CHEBI:58613"/>
        <dbReference type="EC" id="5.3.1.24"/>
    </reaction>
</comment>
<evidence type="ECO:0000256" key="2">
    <source>
        <dbReference type="ARBA" id="ARBA00004664"/>
    </source>
</evidence>
<dbReference type="Gene3D" id="3.20.20.70">
    <property type="entry name" value="Aldolase class I"/>
    <property type="match status" value="1"/>
</dbReference>
<dbReference type="NCBIfam" id="NF002298">
    <property type="entry name" value="PRK01222.1-4"/>
    <property type="match status" value="1"/>
</dbReference>
<evidence type="ECO:0000256" key="8">
    <source>
        <dbReference type="ARBA" id="ARBA00023141"/>
    </source>
</evidence>
<comment type="pathway">
    <text evidence="2 10">Amino-acid biosynthesis; L-tryptophan biosynthesis; L-tryptophan from chorismate: step 3/5.</text>
</comment>
<dbReference type="InterPro" id="IPR001240">
    <property type="entry name" value="PRAI_dom"/>
</dbReference>
<evidence type="ECO:0000259" key="11">
    <source>
        <dbReference type="Pfam" id="PF00697"/>
    </source>
</evidence>
<dbReference type="RefSeq" id="WP_135481016.1">
    <property type="nucleotide sequence ID" value="NZ_SRMF01000001.1"/>
</dbReference>
<dbReference type="UniPathway" id="UPA00035">
    <property type="reaction ID" value="UER00042"/>
</dbReference>
<evidence type="ECO:0000313" key="13">
    <source>
        <dbReference type="Proteomes" id="UP000297475"/>
    </source>
</evidence>
<accession>A0A4Z0WI06</accession>
<feature type="domain" description="N-(5'phosphoribosyl) anthranilate isomerase (PRAI)" evidence="11">
    <location>
        <begin position="8"/>
        <end position="204"/>
    </location>
</feature>
<dbReference type="CDD" id="cd00405">
    <property type="entry name" value="PRAI"/>
    <property type="match status" value="1"/>
</dbReference>
<evidence type="ECO:0000256" key="9">
    <source>
        <dbReference type="ARBA" id="ARBA00023235"/>
    </source>
</evidence>
<dbReference type="Proteomes" id="UP000297475">
    <property type="component" value="Unassembled WGS sequence"/>
</dbReference>
<dbReference type="EC" id="5.3.1.24" evidence="4 10"/>
<evidence type="ECO:0000256" key="5">
    <source>
        <dbReference type="ARBA" id="ARBA00022272"/>
    </source>
</evidence>
<evidence type="ECO:0000256" key="4">
    <source>
        <dbReference type="ARBA" id="ARBA00012572"/>
    </source>
</evidence>
<dbReference type="InterPro" id="IPR044643">
    <property type="entry name" value="TrpF_fam"/>
</dbReference>
<organism evidence="12 13">
    <name type="scientific">Natronospirillum operosum</name>
    <dbReference type="NCBI Taxonomy" id="2759953"/>
    <lineage>
        <taxon>Bacteria</taxon>
        <taxon>Pseudomonadati</taxon>
        <taxon>Pseudomonadota</taxon>
        <taxon>Gammaproteobacteria</taxon>
        <taxon>Oceanospirillales</taxon>
        <taxon>Natronospirillaceae</taxon>
        <taxon>Natronospirillum</taxon>
    </lineage>
</organism>
<proteinExistence type="inferred from homology"/>
<keyword evidence="7 10" id="KW-0822">Tryptophan biosynthesis</keyword>
<evidence type="ECO:0000256" key="10">
    <source>
        <dbReference type="HAMAP-Rule" id="MF_00135"/>
    </source>
</evidence>
<comment type="caution">
    <text evidence="12">The sequence shown here is derived from an EMBL/GenBank/DDBJ whole genome shotgun (WGS) entry which is preliminary data.</text>
</comment>